<dbReference type="AlphaFoldDB" id="A0A328FBG8"/>
<dbReference type="Proteomes" id="UP000248798">
    <property type="component" value="Unassembled WGS sequence"/>
</dbReference>
<gene>
    <name evidence="3" type="ORF">DO021_18895</name>
    <name evidence="2" type="ORF">EYB58_09620</name>
</gene>
<dbReference type="Proteomes" id="UP000293902">
    <property type="component" value="Chromosome"/>
</dbReference>
<dbReference type="RefSeq" id="WP_111959570.1">
    <property type="nucleotide sequence ID" value="NZ_CP036313.1"/>
</dbReference>
<evidence type="ECO:0000256" key="1">
    <source>
        <dbReference type="SAM" id="Phobius"/>
    </source>
</evidence>
<sequence length="113" mass="12710">MQTLWMFIPEEAYILVIVGAGFALMLGLISGAKAWSIVVTVCLILVLAPFIGTIIEMLPFWAFLLLCVWMVITTCKILMGGRIFERVASKIIFELVVLPFRIVGRIFGFGRKR</sequence>
<name>A0A328FBG8_9BACT</name>
<organism evidence="3 4">
    <name type="scientific">Desulfobacter hydrogenophilus</name>
    <dbReference type="NCBI Taxonomy" id="2291"/>
    <lineage>
        <taxon>Bacteria</taxon>
        <taxon>Pseudomonadati</taxon>
        <taxon>Thermodesulfobacteriota</taxon>
        <taxon>Desulfobacteria</taxon>
        <taxon>Desulfobacterales</taxon>
        <taxon>Desulfobacteraceae</taxon>
        <taxon>Desulfobacter</taxon>
    </lineage>
</organism>
<feature type="transmembrane region" description="Helical" evidence="1">
    <location>
        <begin position="61"/>
        <end position="79"/>
    </location>
</feature>
<protein>
    <submittedName>
        <fullName evidence="3">Uncharacterized protein</fullName>
    </submittedName>
</protein>
<dbReference type="EMBL" id="CP036313">
    <property type="protein sequence ID" value="QBH13153.1"/>
    <property type="molecule type" value="Genomic_DNA"/>
</dbReference>
<reference evidence="2 5" key="2">
    <citation type="submission" date="2019-02" db="EMBL/GenBank/DDBJ databases">
        <title>Complete genome sequence of Desulfobacter hydrogenophilus AcRS1.</title>
        <authorList>
            <person name="Marietou A."/>
            <person name="Lund M.B."/>
            <person name="Marshall I.P.G."/>
            <person name="Schreiber L."/>
            <person name="Jorgensen B."/>
        </authorList>
    </citation>
    <scope>NUCLEOTIDE SEQUENCE [LARGE SCALE GENOMIC DNA]</scope>
    <source>
        <strain evidence="2 5">AcRS1</strain>
    </source>
</reference>
<feature type="transmembrane region" description="Helical" evidence="1">
    <location>
        <begin position="12"/>
        <end position="29"/>
    </location>
</feature>
<accession>A0A328FBG8</accession>
<keyword evidence="1" id="KW-1133">Transmembrane helix</keyword>
<evidence type="ECO:0000313" key="2">
    <source>
        <dbReference type="EMBL" id="QBH13153.1"/>
    </source>
</evidence>
<keyword evidence="1" id="KW-0812">Transmembrane</keyword>
<keyword evidence="5" id="KW-1185">Reference proteome</keyword>
<keyword evidence="1" id="KW-0472">Membrane</keyword>
<evidence type="ECO:0000313" key="5">
    <source>
        <dbReference type="Proteomes" id="UP000293902"/>
    </source>
</evidence>
<proteinExistence type="predicted"/>
<evidence type="ECO:0000313" key="4">
    <source>
        <dbReference type="Proteomes" id="UP000248798"/>
    </source>
</evidence>
<feature type="transmembrane region" description="Helical" evidence="1">
    <location>
        <begin position="36"/>
        <end position="55"/>
    </location>
</feature>
<feature type="transmembrane region" description="Helical" evidence="1">
    <location>
        <begin position="91"/>
        <end position="110"/>
    </location>
</feature>
<evidence type="ECO:0000313" key="3">
    <source>
        <dbReference type="EMBL" id="RAM00453.1"/>
    </source>
</evidence>
<reference evidence="3 4" key="1">
    <citation type="submission" date="2018-06" db="EMBL/GenBank/DDBJ databases">
        <title>Complete Genome Sequence of Desulfobacter hydrogenophilus (DSM3380).</title>
        <authorList>
            <person name="Marietou A."/>
            <person name="Schreiber L."/>
            <person name="Marshall I."/>
            <person name="Jorgensen B."/>
        </authorList>
    </citation>
    <scope>NUCLEOTIDE SEQUENCE [LARGE SCALE GENOMIC DNA]</scope>
    <source>
        <strain evidence="3 4">DSM 3380</strain>
    </source>
</reference>
<dbReference type="EMBL" id="QLNI01000047">
    <property type="protein sequence ID" value="RAM00453.1"/>
    <property type="molecule type" value="Genomic_DNA"/>
</dbReference>